<evidence type="ECO:0000313" key="2">
    <source>
        <dbReference type="Proteomes" id="UP000008909"/>
    </source>
</evidence>
<dbReference type="Proteomes" id="UP000008909">
    <property type="component" value="Unassembled WGS sequence"/>
</dbReference>
<dbReference type="EMBL" id="DF142866">
    <property type="protein sequence ID" value="GAA48035.1"/>
    <property type="molecule type" value="Genomic_DNA"/>
</dbReference>
<reference evidence="1" key="1">
    <citation type="journal article" date="2011" name="Genome Biol.">
        <title>The draft genome of the carcinogenic human liver fluke Clonorchis sinensis.</title>
        <authorList>
            <person name="Wang X."/>
            <person name="Chen W."/>
            <person name="Huang Y."/>
            <person name="Sun J."/>
            <person name="Men J."/>
            <person name="Liu H."/>
            <person name="Luo F."/>
            <person name="Guo L."/>
            <person name="Lv X."/>
            <person name="Deng C."/>
            <person name="Zhou C."/>
            <person name="Fan Y."/>
            <person name="Li X."/>
            <person name="Huang L."/>
            <person name="Hu Y."/>
            <person name="Liang C."/>
            <person name="Hu X."/>
            <person name="Xu J."/>
            <person name="Yu X."/>
        </authorList>
    </citation>
    <scope>NUCLEOTIDE SEQUENCE [LARGE SCALE GENOMIC DNA]</scope>
    <source>
        <strain evidence="1">Henan</strain>
    </source>
</reference>
<accession>G7Y4Z9</accession>
<keyword evidence="2" id="KW-1185">Reference proteome</keyword>
<organism evidence="1 2">
    <name type="scientific">Clonorchis sinensis</name>
    <name type="common">Chinese liver fluke</name>
    <dbReference type="NCBI Taxonomy" id="79923"/>
    <lineage>
        <taxon>Eukaryota</taxon>
        <taxon>Metazoa</taxon>
        <taxon>Spiralia</taxon>
        <taxon>Lophotrochozoa</taxon>
        <taxon>Platyhelminthes</taxon>
        <taxon>Trematoda</taxon>
        <taxon>Digenea</taxon>
        <taxon>Opisthorchiida</taxon>
        <taxon>Opisthorchiata</taxon>
        <taxon>Opisthorchiidae</taxon>
        <taxon>Clonorchis</taxon>
    </lineage>
</organism>
<protein>
    <submittedName>
        <fullName evidence="1">Uncharacterized protein</fullName>
    </submittedName>
</protein>
<dbReference type="AlphaFoldDB" id="G7Y4Z9"/>
<reference key="2">
    <citation type="submission" date="2011-10" db="EMBL/GenBank/DDBJ databases">
        <title>The genome and transcriptome sequence of Clonorchis sinensis provide insights into the carcinogenic liver fluke.</title>
        <authorList>
            <person name="Wang X."/>
            <person name="Huang Y."/>
            <person name="Chen W."/>
            <person name="Liu H."/>
            <person name="Guo L."/>
            <person name="Chen Y."/>
            <person name="Luo F."/>
            <person name="Zhou W."/>
            <person name="Sun J."/>
            <person name="Mao Q."/>
            <person name="Liang P."/>
            <person name="Zhou C."/>
            <person name="Tian Y."/>
            <person name="Men J."/>
            <person name="Lv X."/>
            <person name="Huang L."/>
            <person name="Zhou J."/>
            <person name="Hu Y."/>
            <person name="Li R."/>
            <person name="Zhang F."/>
            <person name="Lei H."/>
            <person name="Li X."/>
            <person name="Hu X."/>
            <person name="Liang C."/>
            <person name="Xu J."/>
            <person name="Wu Z."/>
            <person name="Yu X."/>
        </authorList>
    </citation>
    <scope>NUCLEOTIDE SEQUENCE</scope>
    <source>
        <strain>Henan</strain>
    </source>
</reference>
<proteinExistence type="predicted"/>
<name>G7Y4Z9_CLOSI</name>
<gene>
    <name evidence="1" type="ORF">CLF_101103</name>
</gene>
<sequence length="263" mass="30596">MHFHDGPCVVDTFPCPWQKSYWRCSGREQSQPHSAGHMSLSRAWYAPPMHLLSETCGNDSDLGDASFSPRLDDHFPRFDRLILYFQCLIEIMKGMGYLDERVFRLQKIWPKVAQNRNTMIDQFLQEQMRDLEGLWKTCHKRVHRANSFRRAAQTTHILSLIVLFMVPSMFVISRVWAVRAMTVSLQLTITTIFVHYAASVDFHNCLMGVRDKVNRALQPTYRITYDLTPYIFYTLVIMVTVCGLPLICMNLAIDCGKRKYACK</sequence>
<evidence type="ECO:0000313" key="1">
    <source>
        <dbReference type="EMBL" id="GAA48035.1"/>
    </source>
</evidence>
<dbReference type="InParanoid" id="G7Y4Z9"/>